<reference evidence="12 13" key="1">
    <citation type="journal article" date="2017" name="Curr. Biol.">
        <title>The Evolution of Venom by Co-option of Single-Copy Genes.</title>
        <authorList>
            <person name="Martinson E.O."/>
            <person name="Mrinalini"/>
            <person name="Kelkar Y.D."/>
            <person name="Chang C.H."/>
            <person name="Werren J.H."/>
        </authorList>
    </citation>
    <scope>NUCLEOTIDE SEQUENCE [LARGE SCALE GENOMIC DNA]</scope>
    <source>
        <strain evidence="12 13">Alberta</strain>
        <tissue evidence="12">Whole body</tissue>
    </source>
</reference>
<evidence type="ECO:0000313" key="13">
    <source>
        <dbReference type="Proteomes" id="UP000215335"/>
    </source>
</evidence>
<keyword evidence="4 9" id="KW-0378">Hydrolase</keyword>
<evidence type="ECO:0000313" key="12">
    <source>
        <dbReference type="EMBL" id="OXU26067.1"/>
    </source>
</evidence>
<dbReference type="CDD" id="cd06456">
    <property type="entry name" value="M3A_DCP"/>
    <property type="match status" value="1"/>
</dbReference>
<dbReference type="GO" id="GO:0046872">
    <property type="term" value="F:metal ion binding"/>
    <property type="evidence" value="ECO:0007669"/>
    <property type="project" value="UniProtKB-UniRule"/>
</dbReference>
<dbReference type="SUPFAM" id="SSF55486">
    <property type="entry name" value="Metalloproteases ('zincins'), catalytic domain"/>
    <property type="match status" value="1"/>
</dbReference>
<dbReference type="STRING" id="543379.A0A232F6T5"/>
<keyword evidence="3 9" id="KW-0479">Metal-binding</keyword>
<gene>
    <name evidence="12" type="ORF">TSAR_002648</name>
</gene>
<dbReference type="PANTHER" id="PTHR11804:SF83">
    <property type="entry name" value="LD37516P"/>
    <property type="match status" value="1"/>
</dbReference>
<keyword evidence="5 9" id="KW-0862">Zinc</keyword>
<comment type="caution">
    <text evidence="12">The sequence shown here is derived from an EMBL/GenBank/DDBJ whole genome shotgun (WGS) entry which is preliminary data.</text>
</comment>
<evidence type="ECO:0000259" key="11">
    <source>
        <dbReference type="Pfam" id="PF19310"/>
    </source>
</evidence>
<keyword evidence="2 9" id="KW-0645">Protease</keyword>
<evidence type="ECO:0000256" key="3">
    <source>
        <dbReference type="ARBA" id="ARBA00022723"/>
    </source>
</evidence>
<evidence type="ECO:0000256" key="9">
    <source>
        <dbReference type="RuleBase" id="RU003435"/>
    </source>
</evidence>
<comment type="cofactor">
    <cofactor evidence="9">
        <name>Zn(2+)</name>
        <dbReference type="ChEBI" id="CHEBI:29105"/>
    </cofactor>
    <text evidence="9">Binds 1 zinc ion.</text>
</comment>
<dbReference type="OrthoDB" id="534666at2759"/>
<comment type="similarity">
    <text evidence="1 9">Belongs to the peptidase M3 family.</text>
</comment>
<dbReference type="Gene3D" id="1.10.1370.10">
    <property type="entry name" value="Neurolysin, domain 3"/>
    <property type="match status" value="1"/>
</dbReference>
<keyword evidence="6 9" id="KW-0482">Metalloprotease</keyword>
<dbReference type="FunFam" id="1.10.1370.40:FF:000008">
    <property type="entry name" value="Oligopeptidase, putative"/>
    <property type="match status" value="1"/>
</dbReference>
<keyword evidence="13" id="KW-1185">Reference proteome</keyword>
<evidence type="ECO:0000259" key="10">
    <source>
        <dbReference type="Pfam" id="PF01432"/>
    </source>
</evidence>
<dbReference type="GO" id="GO:0004222">
    <property type="term" value="F:metalloendopeptidase activity"/>
    <property type="evidence" value="ECO:0007669"/>
    <property type="project" value="UniProtKB-EC"/>
</dbReference>
<evidence type="ECO:0000256" key="8">
    <source>
        <dbReference type="ARBA" id="ARBA00026100"/>
    </source>
</evidence>
<dbReference type="InterPro" id="IPR034005">
    <property type="entry name" value="M3A_DCP"/>
</dbReference>
<evidence type="ECO:0000256" key="1">
    <source>
        <dbReference type="ARBA" id="ARBA00006040"/>
    </source>
</evidence>
<dbReference type="InterPro" id="IPR024077">
    <property type="entry name" value="Neurolysin/TOP_dom2"/>
</dbReference>
<evidence type="ECO:0000256" key="6">
    <source>
        <dbReference type="ARBA" id="ARBA00023049"/>
    </source>
</evidence>
<accession>A0A232F6T5</accession>
<evidence type="ECO:0000256" key="5">
    <source>
        <dbReference type="ARBA" id="ARBA00022833"/>
    </source>
</evidence>
<evidence type="ECO:0000256" key="2">
    <source>
        <dbReference type="ARBA" id="ARBA00022670"/>
    </source>
</evidence>
<evidence type="ECO:0000256" key="4">
    <source>
        <dbReference type="ARBA" id="ARBA00022801"/>
    </source>
</evidence>
<dbReference type="InterPro" id="IPR024079">
    <property type="entry name" value="MetalloPept_cat_dom_sf"/>
</dbReference>
<dbReference type="InterPro" id="IPR045666">
    <property type="entry name" value="OpdA_N"/>
</dbReference>
<dbReference type="Proteomes" id="UP000215335">
    <property type="component" value="Unassembled WGS sequence"/>
</dbReference>
<dbReference type="PANTHER" id="PTHR11804">
    <property type="entry name" value="PROTEASE M3 THIMET OLIGOPEPTIDASE-RELATED"/>
    <property type="match status" value="1"/>
</dbReference>
<dbReference type="GO" id="GO:0006508">
    <property type="term" value="P:proteolysis"/>
    <property type="evidence" value="ECO:0007669"/>
    <property type="project" value="UniProtKB-KW"/>
</dbReference>
<dbReference type="Pfam" id="PF19310">
    <property type="entry name" value="TOP_N"/>
    <property type="match status" value="1"/>
</dbReference>
<dbReference type="Gene3D" id="1.10.1370.40">
    <property type="match status" value="1"/>
</dbReference>
<feature type="domain" description="Oligopeptidase A N-terminal" evidence="11">
    <location>
        <begin position="73"/>
        <end position="192"/>
    </location>
</feature>
<evidence type="ECO:0000256" key="7">
    <source>
        <dbReference type="ARBA" id="ARBA00024603"/>
    </source>
</evidence>
<name>A0A232F6T5_9HYME</name>
<proteinExistence type="inferred from homology"/>
<dbReference type="Pfam" id="PF01432">
    <property type="entry name" value="Peptidase_M3"/>
    <property type="match status" value="1"/>
</dbReference>
<protein>
    <recommendedName>
        <fullName evidence="8">oligopeptidase A</fullName>
        <ecNumber evidence="8">3.4.24.70</ecNumber>
    </recommendedName>
</protein>
<dbReference type="InterPro" id="IPR045090">
    <property type="entry name" value="Pept_M3A_M3B"/>
</dbReference>
<feature type="domain" description="Peptidase M3A/M3B catalytic" evidence="10">
    <location>
        <begin position="265"/>
        <end position="722"/>
    </location>
</feature>
<dbReference type="EC" id="3.4.24.70" evidence="8"/>
<comment type="catalytic activity">
    <reaction evidence="7">
        <text>Hydrolysis of oligopeptides, with broad specificity. Gly or Ala commonly occur as P1 or P1' residues, but more distant residues are also important, as is shown by the fact that Z-Gly-Pro-Gly-|-Gly-Pro-Ala is cleaved, but not Z-(Gly)(5).</text>
        <dbReference type="EC" id="3.4.24.70"/>
    </reaction>
</comment>
<dbReference type="AlphaFoldDB" id="A0A232F6T5"/>
<organism evidence="12 13">
    <name type="scientific">Trichomalopsis sarcophagae</name>
    <dbReference type="NCBI Taxonomy" id="543379"/>
    <lineage>
        <taxon>Eukaryota</taxon>
        <taxon>Metazoa</taxon>
        <taxon>Ecdysozoa</taxon>
        <taxon>Arthropoda</taxon>
        <taxon>Hexapoda</taxon>
        <taxon>Insecta</taxon>
        <taxon>Pterygota</taxon>
        <taxon>Neoptera</taxon>
        <taxon>Endopterygota</taxon>
        <taxon>Hymenoptera</taxon>
        <taxon>Apocrita</taxon>
        <taxon>Proctotrupomorpha</taxon>
        <taxon>Chalcidoidea</taxon>
        <taxon>Pteromalidae</taxon>
        <taxon>Pteromalinae</taxon>
        <taxon>Trichomalopsis</taxon>
    </lineage>
</organism>
<dbReference type="EMBL" id="NNAY01000884">
    <property type="protein sequence ID" value="OXU26067.1"/>
    <property type="molecule type" value="Genomic_DNA"/>
</dbReference>
<sequence length="724" mass="84240">MTALICGRRIFSMRNSLFKAPRRKESGYYVLLPEIGEDLPEKNPLLKEETMLPEFNRLSIERCIAAIGKQTIEFEQGIKALEKDIEESKNLDIFKDVFEPIEKLEIPLQTTWGISKVLYFGNQSLMPTKSYLSIHKRAWTAISQKYDSQPLNEACKKVNEDTQKLTDEQKRILQKYLLEGRLNGLNLDETERHHFRVLIRQISMKSEEFRQKLEVVTNLFKHKITDPQKMKGFPEEFLKTVAVDPAQYEVGPWIITLKPHIVQTFMEYCPDGLERFNIWLSNVLKCSNHGEQEVETASLVNGITSDRCEIARYLGFKHFAEMSMSTKMAGSLDNVYKFLDTLRNAAFPHQIREIDELTDFARERGFEGLLKQWDVPYWARKQKRTLYNYDEEILKEYFPLPKVLEGLFKLIKNLFNVEIIEREKVDVWHKDVRFFDVYDLEVSDSEPVGSFYFDPYARGDQKLLANRHFGWVLIMRNKSVINGTKPLTSLIYNFQPPLKDGTPSLLTFRGVQSLFENFGHVLQQVLTRVNSAEIAGLSNIEWDAASTSKHLMAHWVYEPEVLKSISSHCETGETLDDETIENLRRSRTHMSGFNLCKELYLCKFDLDLHSIRKPWEAIMKKNWKEHFVFPEDKKDSHVCSWDAIFVDNLGAAYYSDLWSKMLAADVYSAFQESHGDADHQRKIGGRFKDTFLSLGGSVPANEVFRRFRGRDPSLKALIKHLKIN</sequence>
<dbReference type="Gene3D" id="3.40.390.10">
    <property type="entry name" value="Collagenase (Catalytic Domain)"/>
    <property type="match status" value="1"/>
</dbReference>
<dbReference type="InterPro" id="IPR001567">
    <property type="entry name" value="Pept_M3A_M3B_dom"/>
</dbReference>